<feature type="region of interest" description="Disordered" evidence="1">
    <location>
        <begin position="248"/>
        <end position="284"/>
    </location>
</feature>
<dbReference type="EMBL" id="JAFIRN010000017">
    <property type="protein sequence ID" value="KAG5832780.1"/>
    <property type="molecule type" value="Genomic_DNA"/>
</dbReference>
<dbReference type="InterPro" id="IPR013218">
    <property type="entry name" value="Dsn1/Mis13"/>
</dbReference>
<proteinExistence type="predicted"/>
<evidence type="ECO:0000256" key="1">
    <source>
        <dbReference type="SAM" id="MobiDB-lite"/>
    </source>
</evidence>
<feature type="compositionally biased region" description="Basic residues" evidence="1">
    <location>
        <begin position="270"/>
        <end position="284"/>
    </location>
</feature>
<evidence type="ECO:0000313" key="2">
    <source>
        <dbReference type="EMBL" id="KAG5832780.1"/>
    </source>
</evidence>
<sequence length="532" mass="59224">MTLPNKDIYTGTKRAGSRSASPERPHKSPRTTQSESCAPNPETKEEQSENREGIQVEDAHQEGIHVKEAHQEGVRLAEALQDGMQLEGAHQEGVQVKEAHQEGVQVKEAHQEGVQVKEAHQEGVQVKEAHQEGVQVKEAHQEGVQVKEAHQEGVQVKEAHQEGVQVKEAHQEGVQVEAAHQEGVQVKEAHQEGMQLEGAHQEGVQVKEAHQEGVQVKEAHQEGMQVQEVYQDGMQLEGAHQEGIQLEGAHQEGQMKEQESKGDGPALSPHSRRKSWRRSARMRRSFPALPSSTLALSRAISPSLPEEERLEKLMEASMQQALLKLQESLQSTPGASLDRLQEQVETVQREWCRLAQDIREQGQSGPSQTNTESDPGMQRTMDQIRKSIHRLQTECGLWDSLLLRHRSKADELARRVEQGRAEGVAVDASCLAQSTQSQFILSKPDYHSALLRQQTVLHNMELMMDTQCKMMRQLLSFQEQCHMLVKETSGRLASSAGFQILPSSPVRKLLAGSNGFKHDPLTSDTAGHALFP</sequence>
<evidence type="ECO:0000313" key="3">
    <source>
        <dbReference type="Proteomes" id="UP001044222"/>
    </source>
</evidence>
<dbReference type="GO" id="GO:0007059">
    <property type="term" value="P:chromosome segregation"/>
    <property type="evidence" value="ECO:0007669"/>
    <property type="project" value="InterPro"/>
</dbReference>
<dbReference type="Gene3D" id="2.160.20.80">
    <property type="entry name" value="E3 ubiquitin-protein ligase SopA"/>
    <property type="match status" value="1"/>
</dbReference>
<feature type="compositionally biased region" description="Polar residues" evidence="1">
    <location>
        <begin position="361"/>
        <end position="373"/>
    </location>
</feature>
<gene>
    <name evidence="2" type="ORF">ANANG_G00294760</name>
</gene>
<accession>A0A9D3LPI4</accession>
<feature type="region of interest" description="Disordered" evidence="1">
    <location>
        <begin position="358"/>
        <end position="377"/>
    </location>
</feature>
<dbReference type="GO" id="GO:0051301">
    <property type="term" value="P:cell division"/>
    <property type="evidence" value="ECO:0007669"/>
    <property type="project" value="InterPro"/>
</dbReference>
<dbReference type="GO" id="GO:0000444">
    <property type="term" value="C:MIS12/MIND type complex"/>
    <property type="evidence" value="ECO:0007669"/>
    <property type="project" value="InterPro"/>
</dbReference>
<evidence type="ECO:0008006" key="4">
    <source>
        <dbReference type="Google" id="ProtNLM"/>
    </source>
</evidence>
<dbReference type="SUPFAM" id="SSF141571">
    <property type="entry name" value="Pentapeptide repeat-like"/>
    <property type="match status" value="1"/>
</dbReference>
<dbReference type="PANTHER" id="PTHR14778">
    <property type="entry name" value="KINETOCHORE-ASSOCIATED PROTEIN DSN1 HOMOLOG"/>
    <property type="match status" value="1"/>
</dbReference>
<name>A0A9D3LPI4_ANGAN</name>
<dbReference type="PANTHER" id="PTHR14778:SF2">
    <property type="entry name" value="KINETOCHORE-ASSOCIATED PROTEIN DSN1 HOMOLOG"/>
    <property type="match status" value="1"/>
</dbReference>
<dbReference type="Proteomes" id="UP001044222">
    <property type="component" value="Chromosome 17"/>
</dbReference>
<comment type="caution">
    <text evidence="2">The sequence shown here is derived from an EMBL/GenBank/DDBJ whole genome shotgun (WGS) entry which is preliminary data.</text>
</comment>
<reference evidence="2" key="1">
    <citation type="submission" date="2021-01" db="EMBL/GenBank/DDBJ databases">
        <title>A chromosome-scale assembly of European eel, Anguilla anguilla.</title>
        <authorList>
            <person name="Henkel C."/>
            <person name="Jong-Raadsen S.A."/>
            <person name="Dufour S."/>
            <person name="Weltzien F.-A."/>
            <person name="Palstra A.P."/>
            <person name="Pelster B."/>
            <person name="Spaink H.P."/>
            <person name="Van Den Thillart G.E."/>
            <person name="Jansen H."/>
            <person name="Zahm M."/>
            <person name="Klopp C."/>
            <person name="Cedric C."/>
            <person name="Louis A."/>
            <person name="Berthelot C."/>
            <person name="Parey E."/>
            <person name="Roest Crollius H."/>
            <person name="Montfort J."/>
            <person name="Robinson-Rechavi M."/>
            <person name="Bucao C."/>
            <person name="Bouchez O."/>
            <person name="Gislard M."/>
            <person name="Lluch J."/>
            <person name="Milhes M."/>
            <person name="Lampietro C."/>
            <person name="Lopez Roques C."/>
            <person name="Donnadieu C."/>
            <person name="Braasch I."/>
            <person name="Desvignes T."/>
            <person name="Postlethwait J."/>
            <person name="Bobe J."/>
            <person name="Guiguen Y."/>
            <person name="Dirks R."/>
        </authorList>
    </citation>
    <scope>NUCLEOTIDE SEQUENCE</scope>
    <source>
        <strain evidence="2">Tag_6206</strain>
        <tissue evidence="2">Liver</tissue>
    </source>
</reference>
<dbReference type="AlphaFoldDB" id="A0A9D3LPI4"/>
<feature type="compositionally biased region" description="Basic and acidic residues" evidence="1">
    <location>
        <begin position="249"/>
        <end position="262"/>
    </location>
</feature>
<protein>
    <recommendedName>
        <fullName evidence="4">DSN1 component of MIS12 kinetochore complex</fullName>
    </recommendedName>
</protein>
<feature type="compositionally biased region" description="Basic and acidic residues" evidence="1">
    <location>
        <begin position="42"/>
        <end position="69"/>
    </location>
</feature>
<organism evidence="2 3">
    <name type="scientific">Anguilla anguilla</name>
    <name type="common">European freshwater eel</name>
    <name type="synonym">Muraena anguilla</name>
    <dbReference type="NCBI Taxonomy" id="7936"/>
    <lineage>
        <taxon>Eukaryota</taxon>
        <taxon>Metazoa</taxon>
        <taxon>Chordata</taxon>
        <taxon>Craniata</taxon>
        <taxon>Vertebrata</taxon>
        <taxon>Euteleostomi</taxon>
        <taxon>Actinopterygii</taxon>
        <taxon>Neopterygii</taxon>
        <taxon>Teleostei</taxon>
        <taxon>Anguilliformes</taxon>
        <taxon>Anguillidae</taxon>
        <taxon>Anguilla</taxon>
    </lineage>
</organism>
<keyword evidence="3" id="KW-1185">Reference proteome</keyword>
<feature type="region of interest" description="Disordered" evidence="1">
    <location>
        <begin position="1"/>
        <end position="69"/>
    </location>
</feature>